<sequence>MVRIWQSNRSPHHNSQHHHHDIQLDLSTSSTMTDHTDMSFSGNPVDPGASTATESTRRRRSSIKDAIDEKLLAYEREPVPIDSLKGWPSYLGMFISRHTAGTEFAIGPLFVANGATAMDVVVGLLIGNILATLSWRFLVAPLATSQRLTAYYAMELVVGKRLMFVYDIMACVLLAGLAGAMFTVSATAFGAISDVPMPELDDWLPSSWAFVAIVIGCGLVTTVVAAFGFTYVATFGELITPVLIAGIIYLCVQSLQMLGINDECGFWCIMTEKVYTGDKVDPNLPTFGFGRCLAFAWFVDLQLHIGQNDLSLLRFAKSPNIGWASAGGMLIGHYFAWIVAGLMYAVQLQETGETSVAPGPIASLVGGGFGICIIVLAGWSTANPVLYSSGLALQHMFPQIRAWLSTIIVGILATVAACFPALTNKIMEFLSLAGVLLCPMGIMVFTDYFIFPRLTLPQQAAKASGTETTTNWPAAFTWALTEIVALPLGLLIPSISIIFAPFIAIPLALVTYIVSTKISVEKGWIPSISSEAEVEDENATEAVKDALHCE</sequence>
<dbReference type="Proteomes" id="UP001530315">
    <property type="component" value="Unassembled WGS sequence"/>
</dbReference>
<evidence type="ECO:0000256" key="1">
    <source>
        <dbReference type="SAM" id="MobiDB-lite"/>
    </source>
</evidence>
<feature type="transmembrane region" description="Helical" evidence="2">
    <location>
        <begin position="321"/>
        <end position="346"/>
    </location>
</feature>
<feature type="transmembrane region" description="Helical" evidence="2">
    <location>
        <begin position="358"/>
        <end position="380"/>
    </location>
</feature>
<feature type="transmembrane region" description="Helical" evidence="2">
    <location>
        <begin position="164"/>
        <end position="188"/>
    </location>
</feature>
<feature type="region of interest" description="Disordered" evidence="1">
    <location>
        <begin position="33"/>
        <end position="61"/>
    </location>
</feature>
<comment type="caution">
    <text evidence="3">The sequence shown here is derived from an EMBL/GenBank/DDBJ whole genome shotgun (WGS) entry which is preliminary data.</text>
</comment>
<keyword evidence="2" id="KW-1133">Transmembrane helix</keyword>
<protein>
    <submittedName>
        <fullName evidence="3">Uncharacterized protein</fullName>
    </submittedName>
</protein>
<keyword evidence="2" id="KW-0472">Membrane</keyword>
<keyword evidence="2" id="KW-0812">Transmembrane</keyword>
<accession>A0ABD3P4Q6</accession>
<reference evidence="3 4" key="1">
    <citation type="submission" date="2024-10" db="EMBL/GenBank/DDBJ databases">
        <title>Updated reference genomes for cyclostephanoid diatoms.</title>
        <authorList>
            <person name="Roberts W.R."/>
            <person name="Alverson A.J."/>
        </authorList>
    </citation>
    <scope>NUCLEOTIDE SEQUENCE [LARGE SCALE GENOMIC DNA]</scope>
    <source>
        <strain evidence="3 4">AJA276-08</strain>
    </source>
</reference>
<feature type="transmembrane region" description="Helical" evidence="2">
    <location>
        <begin position="429"/>
        <end position="451"/>
    </location>
</feature>
<feature type="region of interest" description="Disordered" evidence="1">
    <location>
        <begin position="1"/>
        <end position="21"/>
    </location>
</feature>
<feature type="compositionally biased region" description="Basic residues" evidence="1">
    <location>
        <begin position="10"/>
        <end position="20"/>
    </location>
</feature>
<proteinExistence type="predicted"/>
<feature type="transmembrane region" description="Helical" evidence="2">
    <location>
        <begin position="400"/>
        <end position="422"/>
    </location>
</feature>
<dbReference type="PANTHER" id="PTHR30569:SF0">
    <property type="entry name" value="CYTOSINE PERMEASE"/>
    <property type="match status" value="1"/>
</dbReference>
<dbReference type="EMBL" id="JALLAZ020000990">
    <property type="protein sequence ID" value="KAL3783027.1"/>
    <property type="molecule type" value="Genomic_DNA"/>
</dbReference>
<evidence type="ECO:0000256" key="2">
    <source>
        <dbReference type="SAM" id="Phobius"/>
    </source>
</evidence>
<evidence type="ECO:0000313" key="4">
    <source>
        <dbReference type="Proteomes" id="UP001530315"/>
    </source>
</evidence>
<name>A0ABD3P4Q6_9STRA</name>
<feature type="transmembrane region" description="Helical" evidence="2">
    <location>
        <begin position="490"/>
        <end position="514"/>
    </location>
</feature>
<evidence type="ECO:0000313" key="3">
    <source>
        <dbReference type="EMBL" id="KAL3783027.1"/>
    </source>
</evidence>
<feature type="transmembrane region" description="Helical" evidence="2">
    <location>
        <begin position="208"/>
        <end position="231"/>
    </location>
</feature>
<dbReference type="AlphaFoldDB" id="A0ABD3P4Q6"/>
<keyword evidence="4" id="KW-1185">Reference proteome</keyword>
<dbReference type="PANTHER" id="PTHR30569">
    <property type="entry name" value="CYTOSINE TRANSPORTER CODB"/>
    <property type="match status" value="1"/>
</dbReference>
<gene>
    <name evidence="3" type="ORF">ACHAW5_005379</name>
</gene>
<dbReference type="Gene3D" id="1.10.4160.10">
    <property type="entry name" value="Hydantoin permease"/>
    <property type="match status" value="1"/>
</dbReference>
<feature type="transmembrane region" description="Helical" evidence="2">
    <location>
        <begin position="238"/>
        <end position="260"/>
    </location>
</feature>
<dbReference type="InterPro" id="IPR030191">
    <property type="entry name" value="CodB"/>
</dbReference>
<organism evidence="3 4">
    <name type="scientific">Stephanodiscus triporus</name>
    <dbReference type="NCBI Taxonomy" id="2934178"/>
    <lineage>
        <taxon>Eukaryota</taxon>
        <taxon>Sar</taxon>
        <taxon>Stramenopiles</taxon>
        <taxon>Ochrophyta</taxon>
        <taxon>Bacillariophyta</taxon>
        <taxon>Coscinodiscophyceae</taxon>
        <taxon>Thalassiosirophycidae</taxon>
        <taxon>Stephanodiscales</taxon>
        <taxon>Stephanodiscaceae</taxon>
        <taxon>Stephanodiscus</taxon>
    </lineage>
</organism>